<dbReference type="AlphaFoldDB" id="C2KVM4"/>
<evidence type="ECO:0000256" key="1">
    <source>
        <dbReference type="SAM" id="Phobius"/>
    </source>
</evidence>
<keyword evidence="3" id="KW-1185">Reference proteome</keyword>
<feature type="transmembrane region" description="Helical" evidence="1">
    <location>
        <begin position="12"/>
        <end position="34"/>
    </location>
</feature>
<gene>
    <name evidence="2" type="ORF">HMPREF6123_0543</name>
</gene>
<sequence length="68" mass="7932">MYTEEGKDMKRGIAIFTLILFCLALIALLFLAFTGGKKEYMLALLFCVMILPSLFYVYQWITRLIKKD</sequence>
<protein>
    <submittedName>
        <fullName evidence="2">Uncharacterized protein</fullName>
    </submittedName>
</protein>
<evidence type="ECO:0000313" key="2">
    <source>
        <dbReference type="EMBL" id="EEJ52198.1"/>
    </source>
</evidence>
<dbReference type="EMBL" id="ACKX01000058">
    <property type="protein sequence ID" value="EEJ52198.1"/>
    <property type="molecule type" value="Genomic_DNA"/>
</dbReference>
<keyword evidence="1" id="KW-0812">Transmembrane</keyword>
<reference evidence="2 3" key="1">
    <citation type="submission" date="2009-04" db="EMBL/GenBank/DDBJ databases">
        <authorList>
            <person name="Qin X."/>
            <person name="Bachman B."/>
            <person name="Battles P."/>
            <person name="Bell A."/>
            <person name="Bess C."/>
            <person name="Bickham C."/>
            <person name="Chaboub L."/>
            <person name="Chen D."/>
            <person name="Coyle M."/>
            <person name="Deiros D.R."/>
            <person name="Dinh H."/>
            <person name="Forbes L."/>
            <person name="Fowler G."/>
            <person name="Francisco L."/>
            <person name="Fu Q."/>
            <person name="Gubbala S."/>
            <person name="Hale W."/>
            <person name="Han Y."/>
            <person name="Hemphill L."/>
            <person name="Highlander S.K."/>
            <person name="Hirani K."/>
            <person name="Hogues M."/>
            <person name="Jackson L."/>
            <person name="Jakkamsetti A."/>
            <person name="Javaid M."/>
            <person name="Jiang H."/>
            <person name="Korchina V."/>
            <person name="Kovar C."/>
            <person name="Lara F."/>
            <person name="Lee S."/>
            <person name="Mata R."/>
            <person name="Mathew T."/>
            <person name="Moen C."/>
            <person name="Morales K."/>
            <person name="Munidasa M."/>
            <person name="Nazareth L."/>
            <person name="Ngo R."/>
            <person name="Nguyen L."/>
            <person name="Okwuonu G."/>
            <person name="Ongeri F."/>
            <person name="Patil S."/>
            <person name="Petrosino J."/>
            <person name="Pham C."/>
            <person name="Pham P."/>
            <person name="Pu L.-L."/>
            <person name="Puazo M."/>
            <person name="Raj R."/>
            <person name="Reid J."/>
            <person name="Rouhana J."/>
            <person name="Saada N."/>
            <person name="Shang Y."/>
            <person name="Simmons D."/>
            <person name="Thornton R."/>
            <person name="Warren J."/>
            <person name="Weissenberger G."/>
            <person name="Zhang J."/>
            <person name="Zhang L."/>
            <person name="Zhou C."/>
            <person name="Zhu D."/>
            <person name="Muzny D."/>
            <person name="Worley K."/>
            <person name="Gibbs R."/>
        </authorList>
    </citation>
    <scope>NUCLEOTIDE SEQUENCE [LARGE SCALE GENOMIC DNA]</scope>
    <source>
        <strain evidence="2 3">F0268</strain>
    </source>
</reference>
<accession>C2KVM4</accession>
<keyword evidence="1" id="KW-0472">Membrane</keyword>
<dbReference type="HOGENOM" id="CLU_179877_2_1_9"/>
<dbReference type="InParanoid" id="C2KVM4"/>
<name>C2KVM4_9FIRM</name>
<dbReference type="Proteomes" id="UP000004121">
    <property type="component" value="Unassembled WGS sequence"/>
</dbReference>
<organism evidence="2 3">
    <name type="scientific">Oribacterium sinus F0268</name>
    <dbReference type="NCBI Taxonomy" id="585501"/>
    <lineage>
        <taxon>Bacteria</taxon>
        <taxon>Bacillati</taxon>
        <taxon>Bacillota</taxon>
        <taxon>Clostridia</taxon>
        <taxon>Lachnospirales</taxon>
        <taxon>Lachnospiraceae</taxon>
        <taxon>Oribacterium</taxon>
    </lineage>
</organism>
<proteinExistence type="predicted"/>
<feature type="transmembrane region" description="Helical" evidence="1">
    <location>
        <begin position="40"/>
        <end position="58"/>
    </location>
</feature>
<keyword evidence="1" id="KW-1133">Transmembrane helix</keyword>
<evidence type="ECO:0000313" key="3">
    <source>
        <dbReference type="Proteomes" id="UP000004121"/>
    </source>
</evidence>
<dbReference type="eggNOG" id="ENOG503272T">
    <property type="taxonomic scope" value="Bacteria"/>
</dbReference>
<comment type="caution">
    <text evidence="2">The sequence shown here is derived from an EMBL/GenBank/DDBJ whole genome shotgun (WGS) entry which is preliminary data.</text>
</comment>
<dbReference type="STRING" id="585501.HMPREF6123_0543"/>